<dbReference type="Gene3D" id="3.20.20.450">
    <property type="entry name" value="EAL domain"/>
    <property type="match status" value="1"/>
</dbReference>
<evidence type="ECO:0000313" key="4">
    <source>
        <dbReference type="EMBL" id="RDI42715.1"/>
    </source>
</evidence>
<dbReference type="GO" id="GO:0071111">
    <property type="term" value="F:cyclic-guanylate-specific phosphodiesterase activity"/>
    <property type="evidence" value="ECO:0007669"/>
    <property type="project" value="UniProtKB-EC"/>
</dbReference>
<keyword evidence="5" id="KW-1185">Reference proteome</keyword>
<dbReference type="RefSeq" id="WP_114834577.1">
    <property type="nucleotide sequence ID" value="NZ_LR699114.1"/>
</dbReference>
<comment type="caution">
    <text evidence="4">The sequence shown here is derived from an EMBL/GenBank/DDBJ whole genome shotgun (WGS) entry which is preliminary data.</text>
</comment>
<dbReference type="PANTHER" id="PTHR33121">
    <property type="entry name" value="CYCLIC DI-GMP PHOSPHODIESTERASE PDEF"/>
    <property type="match status" value="1"/>
</dbReference>
<dbReference type="FunFam" id="3.20.20.450:FF:000001">
    <property type="entry name" value="Cyclic di-GMP phosphodiesterase yahA"/>
    <property type="match status" value="1"/>
</dbReference>
<sequence length="265" mass="30478">MDSGKEKLKKELLRAIKSQEFVLYYQPQFNLTTAKFDGVEALIRWQHPERGILLPADFISVAEESGLIVRIGEWVVKTACKQNKAWQKKGLPFIRVAVNVSGKQFQQNEFVEFVMQTLQKFQLKPQYLELELTENIIIHDDDEKIIHTIHRLKKLGVQIALDDFGTGYSSISYLKKIPIDRIKIDRTYIQNINANSDDAAIVRAIIALATTLNLEVLAEGVESLRQLEMLISQDCKEAQGFYFSKPLPAEEVEKFLIFYQNNPFL</sequence>
<dbReference type="AlphaFoldDB" id="A0A370GFY4"/>
<organism evidence="4 5">
    <name type="scientific">Aquicella lusitana</name>
    <dbReference type="NCBI Taxonomy" id="254246"/>
    <lineage>
        <taxon>Bacteria</taxon>
        <taxon>Pseudomonadati</taxon>
        <taxon>Pseudomonadota</taxon>
        <taxon>Gammaproteobacteria</taxon>
        <taxon>Legionellales</taxon>
        <taxon>Coxiellaceae</taxon>
        <taxon>Aquicella</taxon>
    </lineage>
</organism>
<accession>A0A370GFY4</accession>
<dbReference type="InterPro" id="IPR050706">
    <property type="entry name" value="Cyclic-di-GMP_PDE-like"/>
</dbReference>
<dbReference type="InterPro" id="IPR001633">
    <property type="entry name" value="EAL_dom"/>
</dbReference>
<dbReference type="PROSITE" id="PS50883">
    <property type="entry name" value="EAL"/>
    <property type="match status" value="1"/>
</dbReference>
<keyword evidence="2" id="KW-0973">c-di-GMP</keyword>
<dbReference type="Proteomes" id="UP000254720">
    <property type="component" value="Unassembled WGS sequence"/>
</dbReference>
<protein>
    <recommendedName>
        <fullName evidence="1">cyclic-guanylate-specific phosphodiesterase</fullName>
        <ecNumber evidence="1">3.1.4.52</ecNumber>
    </recommendedName>
</protein>
<dbReference type="SUPFAM" id="SSF141868">
    <property type="entry name" value="EAL domain-like"/>
    <property type="match status" value="1"/>
</dbReference>
<dbReference type="OrthoDB" id="9804951at2"/>
<dbReference type="SMART" id="SM00052">
    <property type="entry name" value="EAL"/>
    <property type="match status" value="1"/>
</dbReference>
<dbReference type="PANTHER" id="PTHR33121:SF70">
    <property type="entry name" value="SIGNALING PROTEIN YKOW"/>
    <property type="match status" value="1"/>
</dbReference>
<evidence type="ECO:0000313" key="5">
    <source>
        <dbReference type="Proteomes" id="UP000254720"/>
    </source>
</evidence>
<dbReference type="Pfam" id="PF00563">
    <property type="entry name" value="EAL"/>
    <property type="match status" value="1"/>
</dbReference>
<evidence type="ECO:0000256" key="2">
    <source>
        <dbReference type="ARBA" id="ARBA00022636"/>
    </source>
</evidence>
<dbReference type="InterPro" id="IPR035919">
    <property type="entry name" value="EAL_sf"/>
</dbReference>
<feature type="domain" description="EAL" evidence="3">
    <location>
        <begin position="5"/>
        <end position="260"/>
    </location>
</feature>
<dbReference type="CDD" id="cd01948">
    <property type="entry name" value="EAL"/>
    <property type="match status" value="1"/>
</dbReference>
<proteinExistence type="predicted"/>
<name>A0A370GFY4_9COXI</name>
<reference evidence="4 5" key="1">
    <citation type="submission" date="2018-07" db="EMBL/GenBank/DDBJ databases">
        <title>Genomic Encyclopedia of Type Strains, Phase IV (KMG-IV): sequencing the most valuable type-strain genomes for metagenomic binning, comparative biology and taxonomic classification.</title>
        <authorList>
            <person name="Goeker M."/>
        </authorList>
    </citation>
    <scope>NUCLEOTIDE SEQUENCE [LARGE SCALE GENOMIC DNA]</scope>
    <source>
        <strain evidence="4 5">DSM 16500</strain>
    </source>
</reference>
<gene>
    <name evidence="4" type="ORF">C8D86_11344</name>
</gene>
<evidence type="ECO:0000259" key="3">
    <source>
        <dbReference type="PROSITE" id="PS50883"/>
    </source>
</evidence>
<dbReference type="EMBL" id="QQAX01000013">
    <property type="protein sequence ID" value="RDI42715.1"/>
    <property type="molecule type" value="Genomic_DNA"/>
</dbReference>
<dbReference type="EC" id="3.1.4.52" evidence="1"/>
<evidence type="ECO:0000256" key="1">
    <source>
        <dbReference type="ARBA" id="ARBA00012282"/>
    </source>
</evidence>